<name>A0A8J8NYZ6_HALGN</name>
<organism evidence="3 4">
    <name type="scientific">Halteria grandinella</name>
    <dbReference type="NCBI Taxonomy" id="5974"/>
    <lineage>
        <taxon>Eukaryota</taxon>
        <taxon>Sar</taxon>
        <taxon>Alveolata</taxon>
        <taxon>Ciliophora</taxon>
        <taxon>Intramacronucleata</taxon>
        <taxon>Spirotrichea</taxon>
        <taxon>Stichotrichia</taxon>
        <taxon>Sporadotrichida</taxon>
        <taxon>Halteriidae</taxon>
        <taxon>Halteria</taxon>
    </lineage>
</organism>
<reference evidence="3" key="1">
    <citation type="submission" date="2019-06" db="EMBL/GenBank/DDBJ databases">
        <authorList>
            <person name="Zheng W."/>
        </authorList>
    </citation>
    <scope>NUCLEOTIDE SEQUENCE</scope>
    <source>
        <strain evidence="3">QDHG01</strain>
    </source>
</reference>
<evidence type="ECO:0000313" key="3">
    <source>
        <dbReference type="EMBL" id="TNV82920.1"/>
    </source>
</evidence>
<comment type="caution">
    <text evidence="3">The sequence shown here is derived from an EMBL/GenBank/DDBJ whole genome shotgun (WGS) entry which is preliminary data.</text>
</comment>
<dbReference type="Proteomes" id="UP000785679">
    <property type="component" value="Unassembled WGS sequence"/>
</dbReference>
<protein>
    <submittedName>
        <fullName evidence="3">Uncharacterized protein</fullName>
    </submittedName>
</protein>
<gene>
    <name evidence="3" type="ORF">FGO68_gene3413</name>
</gene>
<keyword evidence="4" id="KW-1185">Reference proteome</keyword>
<dbReference type="EMBL" id="RRYP01004362">
    <property type="protein sequence ID" value="TNV82920.1"/>
    <property type="molecule type" value="Genomic_DNA"/>
</dbReference>
<evidence type="ECO:0000313" key="4">
    <source>
        <dbReference type="Proteomes" id="UP000785679"/>
    </source>
</evidence>
<sequence length="492" mass="58018">MLNEEKQDIQALIYKTISGEKQNAVSRSSNTRGQYGAKILGDVTVGSSIGSQRRDSMVTPSNNLVRIKPAMLDDPMLDMDPAMASLLRLKLGMPQHFPSHSFNSSSKRAHSSLTQQMQPKEWGEITRFLQEKDQEAIQREKDLIVKRKRDVRSVLQAQIAERREASGRQAEERKRYEQELLEMCQKEVEAEKAKQRAIKQKLQQDKVMRDMEMQQLTRMKQQRMRGELIDESNYLKKIKSEIEADKTAEKEKKLKKAEEAAVILEENAKHELIKEERRQKELQEDIRLAQLRQQMVLEQEARRQAEVDARLAKIGQMMGHMENTVIKKQLEMERIAEEKLRKQQEEHNRKIEEDEKERKRVLKQRIEEMKRGIEQQKLSKEEQVKREVQDNHEYMKRVMDHAEKEKKRQEDKDKRHKETIRDNQSFVKKQIDDKLRSPEFKKSLVYNNGTGVGPEIMNESEIRYNRDIFAKLEAMRVTNRTEQSNATKKSAL</sequence>
<feature type="region of interest" description="Disordered" evidence="2">
    <location>
        <begin position="400"/>
        <end position="433"/>
    </location>
</feature>
<feature type="coiled-coil region" evidence="1">
    <location>
        <begin position="173"/>
        <end position="205"/>
    </location>
</feature>
<feature type="compositionally biased region" description="Basic and acidic residues" evidence="2">
    <location>
        <begin position="400"/>
        <end position="413"/>
    </location>
</feature>
<evidence type="ECO:0000256" key="1">
    <source>
        <dbReference type="SAM" id="Coils"/>
    </source>
</evidence>
<dbReference type="AlphaFoldDB" id="A0A8J8NYZ6"/>
<evidence type="ECO:0000256" key="2">
    <source>
        <dbReference type="SAM" id="MobiDB-lite"/>
    </source>
</evidence>
<proteinExistence type="predicted"/>
<accession>A0A8J8NYZ6</accession>
<keyword evidence="1" id="KW-0175">Coiled coil</keyword>